<dbReference type="SUPFAM" id="SSF56672">
    <property type="entry name" value="DNA/RNA polymerases"/>
    <property type="match status" value="1"/>
</dbReference>
<reference evidence="10 11" key="1">
    <citation type="journal article" date="2012" name="Nucleic Acids Res.">
        <title>Sequencing of the smallest Apicomplexan genome from the human pathogen Babesia microti.</title>
        <authorList>
            <person name="Cornillot E."/>
            <person name="Hadj-Kaddour K."/>
            <person name="Dassouli A."/>
            <person name="Noel B."/>
            <person name="Ranwez V."/>
            <person name="Vacherie B."/>
            <person name="Augagneur Y."/>
            <person name="Bres V."/>
            <person name="Duclos A."/>
            <person name="Randazzo S."/>
            <person name="Carcy B."/>
            <person name="Debierre-Grockiego F."/>
            <person name="Delbecq S."/>
            <person name="Moubri-Menage K."/>
            <person name="Shams-Eldin H."/>
            <person name="Usmani-Brown S."/>
            <person name="Bringaud F."/>
            <person name="Wincker P."/>
            <person name="Vivares C.P."/>
            <person name="Schwarz R.T."/>
            <person name="Schetters T.P."/>
            <person name="Krause P.J."/>
            <person name="Gorenflot A."/>
            <person name="Berry V."/>
            <person name="Barbe V."/>
            <person name="Ben Mamoun C."/>
        </authorList>
    </citation>
    <scope>NUCLEOTIDE SEQUENCE [LARGE SCALE GENOMIC DNA]</scope>
    <source>
        <strain evidence="10 11">RI</strain>
    </source>
</reference>
<dbReference type="VEuPathDB" id="PiroplasmaDB:BmR1_04g09005"/>
<proteinExistence type="inferred from homology"/>
<dbReference type="GO" id="GO:0034245">
    <property type="term" value="C:mitochondrial DNA-directed RNA polymerase complex"/>
    <property type="evidence" value="ECO:0007669"/>
    <property type="project" value="TreeGrafter"/>
</dbReference>
<gene>
    <name evidence="10" type="ORF">BmR1_04g09005</name>
</gene>
<dbReference type="GO" id="GO:0003677">
    <property type="term" value="F:DNA binding"/>
    <property type="evidence" value="ECO:0007669"/>
    <property type="project" value="InterPro"/>
</dbReference>
<sequence length="1095" mass="125240">MFGNSRVRPILRVVQRFNISSAQIVSNNTNNALLQFLQPNVHQHTPSNTINQFEMQYGGELNNFIDERISPRLAHFSLETPNHILRPEPILLENISLNYLREHITTIAQPVLEWLRTDNPRLANLLDPRVKLFFTKVAEYTAHYGLLLEDILSQELINHVSLLTNFKDLFSLAYINEQKRLLYGDNSFPILINQRESHHFLQLKRQILIEKLSHLESLNRANENAFNIISMHKAADVKALSTLCNSWVSGMSKFITNCSKCDGEDYVFMDGAKYELVKDICETLNLSFLCQITINVVLQTVCIPTYHNNTSYQTKSNKFVPKSNQTLVTNAALKIGDDIINNYSNVKGYILHYKAETIANIGGFFLYALVKTAKIGVPGDVAKLQLQVELNAFLNHLKSKIIKSNGNEVEFQQTIDNLGINDDANNNELQNKLSDLCKKYKTKFPGLPEQWAIESMANDFDKCVYISSFTHSLERFYGKTFGVIGIRDCCWSYIKDTIAKSLHTQSYLPMVIEPRPWTKYNKGGCYSSKAIFIRTPTGSYCDYSVYDFTRVFNIVNAISRVPWKINTRMLKLISLAWDSSSARLNLWPHLPIKSKISLLPDDLNEIENIKMYAKDPKVVEFQNARLSTETPLLQRRLSIAKEFSNAAEIYFPHNIDFRGRLYPMSSHLNHMGDDLCRSLLLFARGKPLGDRGLFWLKIHIANLFGQDKIQFQHRLDWVEDNIKNFERLVKIFNPSLIDIPTKLLEDDVWNFWISADDPWQAYSAITELLNALKLDDPEEYISCIPIQQDGSCNGLQHYAALGRDYNGGSAVNLTPSDSPQDVYSTVLQAVIEKVQNDNVIGEKDYEISAKCVQLGLLKRKVVKQTVMTICYGVTRSGAVEQIKRQIIELYPSQMQIEEVHSLSQYIADKILSSINKVFKEAMKIKRWLDKISLAHNSLGIPINWLSPIGLPCHQPYSKYTKMHVVSPLQCLNISDPDPDNPDKQKQKLAFPPNFIHSLDATHLMMTAEALLINDKRLCNFAAVHDSYWALPSDVDTMNVAIREEFVKLYRQPILKNLYQFCSDRLGYLGNELIPEPPEIGSLDIDAVTKSKYFFH</sequence>
<dbReference type="EMBL" id="LN871599">
    <property type="protein sequence ID" value="CCF75976.1"/>
    <property type="molecule type" value="Genomic_DNA"/>
</dbReference>
<keyword evidence="5 8" id="KW-0548">Nucleotidyltransferase</keyword>
<dbReference type="InterPro" id="IPR046950">
    <property type="entry name" value="DNA-dir_Rpol_C_phage-type"/>
</dbReference>
<feature type="domain" description="DNA-directed RNA polymerase N-terminal" evidence="9">
    <location>
        <begin position="204"/>
        <end position="560"/>
    </location>
</feature>
<evidence type="ECO:0000259" key="9">
    <source>
        <dbReference type="SMART" id="SM01311"/>
    </source>
</evidence>
<evidence type="ECO:0000256" key="4">
    <source>
        <dbReference type="ARBA" id="ARBA00022679"/>
    </source>
</evidence>
<dbReference type="Proteomes" id="UP000002899">
    <property type="component" value="Chromosome IV"/>
</dbReference>
<dbReference type="PANTHER" id="PTHR10102">
    <property type="entry name" value="DNA-DIRECTED RNA POLYMERASE, MITOCHONDRIAL"/>
    <property type="match status" value="1"/>
</dbReference>
<dbReference type="EC" id="2.7.7.6" evidence="2 8"/>
<dbReference type="GO" id="GO:0006390">
    <property type="term" value="P:mitochondrial transcription"/>
    <property type="evidence" value="ECO:0007669"/>
    <property type="project" value="TreeGrafter"/>
</dbReference>
<name>I7ISY9_BABMR</name>
<accession>I7ISY9</accession>
<reference evidence="10 11" key="3">
    <citation type="journal article" date="2016" name="Sci. Rep.">
        <title>Genome-wide diversity and gene expression profiling of Babesia microti isolates identify polymorphic genes that mediate host-pathogen interactions.</title>
        <authorList>
            <person name="Silva J.C."/>
            <person name="Cornillot E."/>
            <person name="McCracken C."/>
            <person name="Usmani-Brown S."/>
            <person name="Dwivedi A."/>
            <person name="Ifeonu O.O."/>
            <person name="Crabtree J."/>
            <person name="Gotia H.T."/>
            <person name="Virji A.Z."/>
            <person name="Reynes C."/>
            <person name="Colinge J."/>
            <person name="Kumar V."/>
            <person name="Lawres L."/>
            <person name="Pazzi J.E."/>
            <person name="Pablo J.V."/>
            <person name="Hung C."/>
            <person name="Brancato J."/>
            <person name="Kumari P."/>
            <person name="Orvis J."/>
            <person name="Tretina K."/>
            <person name="Chibucos M."/>
            <person name="Ott S."/>
            <person name="Sadzewicz L."/>
            <person name="Sengamalay N."/>
            <person name="Shetty A.C."/>
            <person name="Su Q."/>
            <person name="Tallon L."/>
            <person name="Fraser C.M."/>
            <person name="Frutos R."/>
            <person name="Molina D.M."/>
            <person name="Krause P.J."/>
            <person name="Ben Mamoun C."/>
        </authorList>
    </citation>
    <scope>NUCLEOTIDE SEQUENCE [LARGE SCALE GENOMIC DNA]</scope>
    <source>
        <strain evidence="10 11">RI</strain>
    </source>
</reference>
<keyword evidence="3 8" id="KW-0240">DNA-directed RNA polymerase</keyword>
<evidence type="ECO:0000256" key="7">
    <source>
        <dbReference type="ARBA" id="ARBA00048552"/>
    </source>
</evidence>
<evidence type="ECO:0000256" key="2">
    <source>
        <dbReference type="ARBA" id="ARBA00012418"/>
    </source>
</evidence>
<dbReference type="GeneID" id="24426430"/>
<comment type="catalytic activity">
    <reaction evidence="7 8">
        <text>RNA(n) + a ribonucleoside 5'-triphosphate = RNA(n+1) + diphosphate</text>
        <dbReference type="Rhea" id="RHEA:21248"/>
        <dbReference type="Rhea" id="RHEA-COMP:14527"/>
        <dbReference type="Rhea" id="RHEA-COMP:17342"/>
        <dbReference type="ChEBI" id="CHEBI:33019"/>
        <dbReference type="ChEBI" id="CHEBI:61557"/>
        <dbReference type="ChEBI" id="CHEBI:140395"/>
        <dbReference type="EC" id="2.7.7.6"/>
    </reaction>
</comment>
<protein>
    <recommendedName>
        <fullName evidence="2 8">DNA-directed RNA polymerase</fullName>
        <ecNumber evidence="2 8">2.7.7.6</ecNumber>
    </recommendedName>
</protein>
<evidence type="ECO:0000256" key="1">
    <source>
        <dbReference type="ARBA" id="ARBA00009493"/>
    </source>
</evidence>
<reference evidence="10 11" key="2">
    <citation type="journal article" date="2013" name="PLoS ONE">
        <title>Whole genome mapping and re-organization of the nuclear and mitochondrial genomes of Babesia microti isolates.</title>
        <authorList>
            <person name="Cornillot E."/>
            <person name="Dassouli A."/>
            <person name="Garg A."/>
            <person name="Pachikara N."/>
            <person name="Randazzo S."/>
            <person name="Depoix D."/>
            <person name="Carcy B."/>
            <person name="Delbecq S."/>
            <person name="Frutos R."/>
            <person name="Silva J.C."/>
            <person name="Sutton R."/>
            <person name="Krause P.J."/>
            <person name="Mamoun C.B."/>
        </authorList>
    </citation>
    <scope>NUCLEOTIDE SEQUENCE [LARGE SCALE GENOMIC DNA]</scope>
    <source>
        <strain evidence="10 11">RI</strain>
    </source>
</reference>
<dbReference type="KEGG" id="bmic:BmR1_04g09005"/>
<keyword evidence="11" id="KW-1185">Reference proteome</keyword>
<dbReference type="PROSITE" id="PS00900">
    <property type="entry name" value="RNA_POL_PHAGE_1"/>
    <property type="match status" value="1"/>
</dbReference>
<dbReference type="Gene3D" id="1.10.150.20">
    <property type="entry name" value="5' to 3' exonuclease, C-terminal subdomain"/>
    <property type="match status" value="1"/>
</dbReference>
<comment type="function">
    <text evidence="8">DNA-dependent RNA polymerase catalyzes the transcription of DNA into RNA using the four ribonucleoside triphosphates as substrates.</text>
</comment>
<dbReference type="OrthoDB" id="276422at2759"/>
<dbReference type="InterPro" id="IPR043502">
    <property type="entry name" value="DNA/RNA_pol_sf"/>
</dbReference>
<dbReference type="GO" id="GO:0003899">
    <property type="term" value="F:DNA-directed RNA polymerase activity"/>
    <property type="evidence" value="ECO:0007669"/>
    <property type="project" value="UniProtKB-EC"/>
</dbReference>
<dbReference type="PROSITE" id="PS00489">
    <property type="entry name" value="RNA_POL_PHAGE_2"/>
    <property type="match status" value="1"/>
</dbReference>
<dbReference type="PANTHER" id="PTHR10102:SF0">
    <property type="entry name" value="DNA-DIRECTED RNA POLYMERASE, MITOCHONDRIAL"/>
    <property type="match status" value="1"/>
</dbReference>
<evidence type="ECO:0000313" key="11">
    <source>
        <dbReference type="Proteomes" id="UP000002899"/>
    </source>
</evidence>
<dbReference type="Gene3D" id="1.10.287.280">
    <property type="match status" value="1"/>
</dbReference>
<keyword evidence="6 8" id="KW-0804">Transcription</keyword>
<comment type="similarity">
    <text evidence="1 8">Belongs to the phage and mitochondrial RNA polymerase family.</text>
</comment>
<evidence type="ECO:0000256" key="3">
    <source>
        <dbReference type="ARBA" id="ARBA00022478"/>
    </source>
</evidence>
<keyword evidence="4 8" id="KW-0808">Transferase</keyword>
<dbReference type="AlphaFoldDB" id="I7ISY9"/>
<dbReference type="SMART" id="SM01311">
    <property type="entry name" value="RPOL_N"/>
    <property type="match status" value="1"/>
</dbReference>
<evidence type="ECO:0000256" key="5">
    <source>
        <dbReference type="ARBA" id="ARBA00022695"/>
    </source>
</evidence>
<dbReference type="RefSeq" id="XP_012650384.1">
    <property type="nucleotide sequence ID" value="XM_012794930.1"/>
</dbReference>
<dbReference type="InterPro" id="IPR037159">
    <property type="entry name" value="RNA_POL_N_sf"/>
</dbReference>
<evidence type="ECO:0000256" key="8">
    <source>
        <dbReference type="RuleBase" id="RU003805"/>
    </source>
</evidence>
<evidence type="ECO:0000256" key="6">
    <source>
        <dbReference type="ARBA" id="ARBA00023163"/>
    </source>
</evidence>
<dbReference type="Gene3D" id="1.10.1320.10">
    <property type="entry name" value="DNA-directed RNA polymerase, N-terminal domain"/>
    <property type="match status" value="1"/>
</dbReference>
<dbReference type="Pfam" id="PF14700">
    <property type="entry name" value="RPOL_N"/>
    <property type="match status" value="1"/>
</dbReference>
<evidence type="ECO:0000313" key="10">
    <source>
        <dbReference type="EMBL" id="CCF75976.1"/>
    </source>
</evidence>
<dbReference type="InterPro" id="IPR029262">
    <property type="entry name" value="RPOL_N"/>
</dbReference>
<dbReference type="Pfam" id="PF00940">
    <property type="entry name" value="RNA_pol"/>
    <property type="match status" value="1"/>
</dbReference>
<dbReference type="InterPro" id="IPR002092">
    <property type="entry name" value="DNA-dir_Rpol_phage-type"/>
</dbReference>
<organism evidence="10 11">
    <name type="scientific">Babesia microti (strain RI)</name>
    <dbReference type="NCBI Taxonomy" id="1133968"/>
    <lineage>
        <taxon>Eukaryota</taxon>
        <taxon>Sar</taxon>
        <taxon>Alveolata</taxon>
        <taxon>Apicomplexa</taxon>
        <taxon>Aconoidasida</taxon>
        <taxon>Piroplasmida</taxon>
        <taxon>Babesiidae</taxon>
        <taxon>Babesia</taxon>
    </lineage>
</organism>